<evidence type="ECO:0000313" key="4">
    <source>
        <dbReference type="Proteomes" id="UP000275408"/>
    </source>
</evidence>
<feature type="region of interest" description="Disordered" evidence="2">
    <location>
        <begin position="161"/>
        <end position="210"/>
    </location>
</feature>
<name>A0A3M6UQU1_POCDA</name>
<evidence type="ECO:0000313" key="3">
    <source>
        <dbReference type="EMBL" id="RMX55979.1"/>
    </source>
</evidence>
<protein>
    <submittedName>
        <fullName evidence="3">Uncharacterized protein</fullName>
    </submittedName>
</protein>
<keyword evidence="1" id="KW-0175">Coiled coil</keyword>
<feature type="coiled-coil region" evidence="1">
    <location>
        <begin position="216"/>
        <end position="339"/>
    </location>
</feature>
<reference evidence="3 4" key="1">
    <citation type="journal article" date="2018" name="Sci. Rep.">
        <title>Comparative analysis of the Pocillopora damicornis genome highlights role of immune system in coral evolution.</title>
        <authorList>
            <person name="Cunning R."/>
            <person name="Bay R.A."/>
            <person name="Gillette P."/>
            <person name="Baker A.C."/>
            <person name="Traylor-Knowles N."/>
        </authorList>
    </citation>
    <scope>NUCLEOTIDE SEQUENCE [LARGE SCALE GENOMIC DNA]</scope>
    <source>
        <strain evidence="3">RSMAS</strain>
        <tissue evidence="3">Whole animal</tissue>
    </source>
</reference>
<gene>
    <name evidence="3" type="ORF">pdam_00023146</name>
</gene>
<feature type="region of interest" description="Disordered" evidence="2">
    <location>
        <begin position="106"/>
        <end position="142"/>
    </location>
</feature>
<feature type="compositionally biased region" description="Low complexity" evidence="2">
    <location>
        <begin position="166"/>
        <end position="183"/>
    </location>
</feature>
<keyword evidence="4" id="KW-1185">Reference proteome</keyword>
<proteinExistence type="predicted"/>
<organism evidence="3 4">
    <name type="scientific">Pocillopora damicornis</name>
    <name type="common">Cauliflower coral</name>
    <name type="synonym">Millepora damicornis</name>
    <dbReference type="NCBI Taxonomy" id="46731"/>
    <lineage>
        <taxon>Eukaryota</taxon>
        <taxon>Metazoa</taxon>
        <taxon>Cnidaria</taxon>
        <taxon>Anthozoa</taxon>
        <taxon>Hexacorallia</taxon>
        <taxon>Scleractinia</taxon>
        <taxon>Astrocoeniina</taxon>
        <taxon>Pocilloporidae</taxon>
        <taxon>Pocillopora</taxon>
    </lineage>
</organism>
<evidence type="ECO:0000256" key="2">
    <source>
        <dbReference type="SAM" id="MobiDB-lite"/>
    </source>
</evidence>
<evidence type="ECO:0000256" key="1">
    <source>
        <dbReference type="SAM" id="Coils"/>
    </source>
</evidence>
<dbReference type="EMBL" id="RCHS01000956">
    <property type="protein sequence ID" value="RMX55979.1"/>
    <property type="molecule type" value="Genomic_DNA"/>
</dbReference>
<dbReference type="AlphaFoldDB" id="A0A3M6UQU1"/>
<dbReference type="Gene3D" id="1.20.5.990">
    <property type="entry name" value="Nemo cc2-lz domain - 1d5 darpin complex"/>
    <property type="match status" value="1"/>
</dbReference>
<feature type="non-terminal residue" evidence="3">
    <location>
        <position position="1"/>
    </location>
</feature>
<dbReference type="OrthoDB" id="5969558at2759"/>
<comment type="caution">
    <text evidence="3">The sequence shown here is derived from an EMBL/GenBank/DDBJ whole genome shotgun (WGS) entry which is preliminary data.</text>
</comment>
<dbReference type="Proteomes" id="UP000275408">
    <property type="component" value="Unassembled WGS sequence"/>
</dbReference>
<sequence>RHKNQFPYHITGRLHGDLSLTIFLGFSKERRKISLLAPICIERIDEANSKPWTKTEHMEANDTPCQQVAELQREYERLSLEKHQYLQTLNNSEALKLQLRETRKDAKHLSKQKKKLQAMTDIGKSSEETSEQPPEDRNPRPENLFALEPIHTAPEETFLSREQTYSLPSQESFSPPSSPQDSEMNGHISPVLPSSNGSAKVEKPPDWGTLDAKTEANALRIENRDLVRMKRKLEEQVRNLFQEVATVGTRCKELESIAQRLEAENRRLSHQLGLAHSSVQRGHQYGPNEEVQLLRAQLKLYEDDFKKERLEKEQLITQKERLKRELSDSNATVAGLQRQLKQALNGEGGYGDPRGARMPIMSEPYVDPYTLRHPLDYGMTRTYSGGYIGPGASNTVLRRGQTPYVKKAFLSPDMTAVIDRDVVDGPRTGPPKSI</sequence>
<accession>A0A3M6UQU1</accession>